<protein>
    <recommendedName>
        <fullName evidence="3">SWIM-type domain-containing protein</fullName>
    </recommendedName>
</protein>
<dbReference type="InterPro" id="IPR007527">
    <property type="entry name" value="Znf_SWIM"/>
</dbReference>
<evidence type="ECO:0000256" key="1">
    <source>
        <dbReference type="PROSITE-ProRule" id="PRU00325"/>
    </source>
</evidence>
<organism evidence="4">
    <name type="scientific">Amphimedon queenslandica</name>
    <name type="common">Sponge</name>
    <dbReference type="NCBI Taxonomy" id="400682"/>
    <lineage>
        <taxon>Eukaryota</taxon>
        <taxon>Metazoa</taxon>
        <taxon>Porifera</taxon>
        <taxon>Demospongiae</taxon>
        <taxon>Heteroscleromorpha</taxon>
        <taxon>Haplosclerida</taxon>
        <taxon>Niphatidae</taxon>
        <taxon>Amphimedon</taxon>
    </lineage>
</organism>
<dbReference type="EnsemblMetazoa" id="Aqu2.1.36759_001">
    <property type="protein sequence ID" value="Aqu2.1.36759_001"/>
    <property type="gene ID" value="Aqu2.1.36759"/>
</dbReference>
<dbReference type="GO" id="GO:0008270">
    <property type="term" value="F:zinc ion binding"/>
    <property type="evidence" value="ECO:0007669"/>
    <property type="project" value="UniProtKB-KW"/>
</dbReference>
<dbReference type="InParanoid" id="A0A1X7VAJ5"/>
<accession>A0A1X7VAJ5</accession>
<name>A0A1X7VAJ5_AMPQE</name>
<dbReference type="AlphaFoldDB" id="A0A1X7VAJ5"/>
<dbReference type="eggNOG" id="ENOG502RZKM">
    <property type="taxonomic scope" value="Eukaryota"/>
</dbReference>
<evidence type="ECO:0000256" key="2">
    <source>
        <dbReference type="SAM" id="MobiDB-lite"/>
    </source>
</evidence>
<dbReference type="OrthoDB" id="10005682at2759"/>
<keyword evidence="1" id="KW-0862">Zinc</keyword>
<feature type="region of interest" description="Disordered" evidence="2">
    <location>
        <begin position="263"/>
        <end position="298"/>
    </location>
</feature>
<dbReference type="PANTHER" id="PTHR47526:SF3">
    <property type="entry name" value="PHD-TYPE DOMAIN-CONTAINING PROTEIN"/>
    <property type="match status" value="1"/>
</dbReference>
<sequence>MAPSYISTLPEVEKSDMYKKIKDISKKNYDASVDPYEITDGWVDDISLWPPVEYGCIYTYLIETPGPYTKEKMKAYNSLDAYNFYINGWVQTVFLFSFPSNPDVCVLKAKVRPSQRTTNFHQTWTAVKKEDGTILTGHCTCMAGCGEVCSHVAAILFKVEACIRLGIAAKTCTSLPCVWNQSFSTLTLPSPVFQINFEKPRKRFRKEGETVSQPQRNTLANPRISETVLLQELHKVCPTAAVFTVKAGFPCQQLSMREYSIDDSDATLSEEEESSTSGDDVQLLKDSDDTSAPDMDPDLPQVLTDLYEPSVTAVNLHNVRSRTFISLTVTQTQAKNLAEATTQQAKSEVLINHRKGRITASHMHSILRHMGKRYPTSIVKSIMQYYAVNPNAQALK</sequence>
<feature type="domain" description="SWIM-type" evidence="3">
    <location>
        <begin position="124"/>
        <end position="160"/>
    </location>
</feature>
<reference evidence="4" key="1">
    <citation type="submission" date="2017-05" db="UniProtKB">
        <authorList>
            <consortium name="EnsemblMetazoa"/>
        </authorList>
    </citation>
    <scope>IDENTIFICATION</scope>
</reference>
<keyword evidence="1" id="KW-0479">Metal-binding</keyword>
<proteinExistence type="predicted"/>
<keyword evidence="1" id="KW-0863">Zinc-finger</keyword>
<evidence type="ECO:0000313" key="4">
    <source>
        <dbReference type="EnsemblMetazoa" id="Aqu2.1.36759_001"/>
    </source>
</evidence>
<feature type="compositionally biased region" description="Acidic residues" evidence="2">
    <location>
        <begin position="263"/>
        <end position="274"/>
    </location>
</feature>
<dbReference type="PROSITE" id="PS50966">
    <property type="entry name" value="ZF_SWIM"/>
    <property type="match status" value="1"/>
</dbReference>
<dbReference type="PANTHER" id="PTHR47526">
    <property type="entry name" value="ATP-DEPENDENT DNA HELICASE"/>
    <property type="match status" value="1"/>
</dbReference>
<evidence type="ECO:0000259" key="3">
    <source>
        <dbReference type="PROSITE" id="PS50966"/>
    </source>
</evidence>